<organism evidence="2 3">
    <name type="scientific">Metabacillus mangrovi</name>
    <dbReference type="NCBI Taxonomy" id="1491830"/>
    <lineage>
        <taxon>Bacteria</taxon>
        <taxon>Bacillati</taxon>
        <taxon>Bacillota</taxon>
        <taxon>Bacilli</taxon>
        <taxon>Bacillales</taxon>
        <taxon>Bacillaceae</taxon>
        <taxon>Metabacillus</taxon>
    </lineage>
</organism>
<feature type="transmembrane region" description="Helical" evidence="1">
    <location>
        <begin position="20"/>
        <end position="43"/>
    </location>
</feature>
<dbReference type="Pfam" id="PF14141">
    <property type="entry name" value="YqzM"/>
    <property type="match status" value="1"/>
</dbReference>
<keyword evidence="3" id="KW-1185">Reference proteome</keyword>
<sequence>MNEFEKNVQSKRNDAVDSGVGFAVSFGFFAALFIIATVVKLAAS</sequence>
<accession>A0A7X2S336</accession>
<comment type="caution">
    <text evidence="2">The sequence shown here is derived from an EMBL/GenBank/DDBJ whole genome shotgun (WGS) entry which is preliminary data.</text>
</comment>
<protein>
    <submittedName>
        <fullName evidence="2">YqzM family protein</fullName>
    </submittedName>
</protein>
<dbReference type="Proteomes" id="UP000434639">
    <property type="component" value="Unassembled WGS sequence"/>
</dbReference>
<gene>
    <name evidence="2" type="ORF">GKZ89_03660</name>
</gene>
<evidence type="ECO:0000256" key="1">
    <source>
        <dbReference type="SAM" id="Phobius"/>
    </source>
</evidence>
<dbReference type="AlphaFoldDB" id="A0A7X2S336"/>
<keyword evidence="1" id="KW-0812">Transmembrane</keyword>
<evidence type="ECO:0000313" key="2">
    <source>
        <dbReference type="EMBL" id="MTH52492.1"/>
    </source>
</evidence>
<reference evidence="2 3" key="1">
    <citation type="journal article" date="2017" name="Int. J. Syst. Evol. Microbiol.">
        <title>Bacillus mangrovi sp. nov., isolated from a sediment sample from a mangrove forest.</title>
        <authorList>
            <person name="Gupta V."/>
            <person name="Singh P.K."/>
            <person name="Korpole S."/>
            <person name="Tanuku N.R.S."/>
            <person name="Pinnaka A.K."/>
        </authorList>
    </citation>
    <scope>NUCLEOTIDE SEQUENCE [LARGE SCALE GENOMIC DNA]</scope>
    <source>
        <strain evidence="2 3">KCTC 33872</strain>
    </source>
</reference>
<name>A0A7X2S336_9BACI</name>
<dbReference type="EMBL" id="WMIB01000001">
    <property type="protein sequence ID" value="MTH52492.1"/>
    <property type="molecule type" value="Genomic_DNA"/>
</dbReference>
<evidence type="ECO:0000313" key="3">
    <source>
        <dbReference type="Proteomes" id="UP000434639"/>
    </source>
</evidence>
<keyword evidence="1" id="KW-0472">Membrane</keyword>
<dbReference type="RefSeq" id="WP_155111111.1">
    <property type="nucleotide sequence ID" value="NZ_WMIB01000001.1"/>
</dbReference>
<keyword evidence="1" id="KW-1133">Transmembrane helix</keyword>
<proteinExistence type="predicted"/>
<dbReference type="InterPro" id="IPR025416">
    <property type="entry name" value="YqzM"/>
</dbReference>